<feature type="transmembrane region" description="Helical" evidence="1">
    <location>
        <begin position="12"/>
        <end position="32"/>
    </location>
</feature>
<organism evidence="2 3">
    <name type="scientific">Paenibacillus rhizosphaerae</name>
    <dbReference type="NCBI Taxonomy" id="297318"/>
    <lineage>
        <taxon>Bacteria</taxon>
        <taxon>Bacillati</taxon>
        <taxon>Bacillota</taxon>
        <taxon>Bacilli</taxon>
        <taxon>Bacillales</taxon>
        <taxon>Paenibacillaceae</taxon>
        <taxon>Paenibacillus</taxon>
    </lineage>
</organism>
<feature type="transmembrane region" description="Helical" evidence="1">
    <location>
        <begin position="39"/>
        <end position="56"/>
    </location>
</feature>
<proteinExistence type="predicted"/>
<protein>
    <recommendedName>
        <fullName evidence="4">Conjugal transfer protein</fullName>
    </recommendedName>
</protein>
<dbReference type="AlphaFoldDB" id="A0A1R1DYU5"/>
<evidence type="ECO:0000256" key="1">
    <source>
        <dbReference type="SAM" id="Phobius"/>
    </source>
</evidence>
<dbReference type="STRING" id="297318.BK138_34465"/>
<keyword evidence="1" id="KW-1133">Transmembrane helix</keyword>
<evidence type="ECO:0008006" key="4">
    <source>
        <dbReference type="Google" id="ProtNLM"/>
    </source>
</evidence>
<evidence type="ECO:0000313" key="3">
    <source>
        <dbReference type="Proteomes" id="UP000187172"/>
    </source>
</evidence>
<accession>A0A1R1DYU5</accession>
<gene>
    <name evidence="2" type="ORF">BK138_34465</name>
</gene>
<keyword evidence="1" id="KW-0812">Transmembrane</keyword>
<dbReference type="Proteomes" id="UP000187172">
    <property type="component" value="Unassembled WGS sequence"/>
</dbReference>
<name>A0A1R1DYU5_9BACL</name>
<reference evidence="2 3" key="1">
    <citation type="submission" date="2016-11" db="EMBL/GenBank/DDBJ databases">
        <title>Paenibacillus species isolates.</title>
        <authorList>
            <person name="Beno S.M."/>
        </authorList>
    </citation>
    <scope>NUCLEOTIDE SEQUENCE [LARGE SCALE GENOMIC DNA]</scope>
    <source>
        <strain evidence="2 3">FSL R5-0378</strain>
    </source>
</reference>
<keyword evidence="3" id="KW-1185">Reference proteome</keyword>
<comment type="caution">
    <text evidence="2">The sequence shown here is derived from an EMBL/GenBank/DDBJ whole genome shotgun (WGS) entry which is preliminary data.</text>
</comment>
<evidence type="ECO:0000313" key="2">
    <source>
        <dbReference type="EMBL" id="OMF44747.1"/>
    </source>
</evidence>
<keyword evidence="1" id="KW-0472">Membrane</keyword>
<sequence>MNFGENLQSELSTQLGALFLLIIGVLAVFFLIKREFSKFIGFFVFALVVSVFVFVPDKIKDLGTAFWDKIFS</sequence>
<dbReference type="EMBL" id="MRTP01000025">
    <property type="protein sequence ID" value="OMF44747.1"/>
    <property type="molecule type" value="Genomic_DNA"/>
</dbReference>
<dbReference type="RefSeq" id="WP_076176909.1">
    <property type="nucleotide sequence ID" value="NZ_MRTP01000025.1"/>
</dbReference>